<dbReference type="EMBL" id="JANPWB010000007">
    <property type="protein sequence ID" value="KAJ1171635.1"/>
    <property type="molecule type" value="Genomic_DNA"/>
</dbReference>
<dbReference type="Proteomes" id="UP001066276">
    <property type="component" value="Chromosome 4_1"/>
</dbReference>
<reference evidence="2" key="1">
    <citation type="journal article" date="2022" name="bioRxiv">
        <title>Sequencing and chromosome-scale assembly of the giantPleurodeles waltlgenome.</title>
        <authorList>
            <person name="Brown T."/>
            <person name="Elewa A."/>
            <person name="Iarovenko S."/>
            <person name="Subramanian E."/>
            <person name="Araus A.J."/>
            <person name="Petzold A."/>
            <person name="Susuki M."/>
            <person name="Suzuki K.-i.T."/>
            <person name="Hayashi T."/>
            <person name="Toyoda A."/>
            <person name="Oliveira C."/>
            <person name="Osipova E."/>
            <person name="Leigh N.D."/>
            <person name="Simon A."/>
            <person name="Yun M.H."/>
        </authorList>
    </citation>
    <scope>NUCLEOTIDE SEQUENCE</scope>
    <source>
        <strain evidence="2">20211129_DDA</strain>
        <tissue evidence="2">Liver</tissue>
    </source>
</reference>
<feature type="region of interest" description="Disordered" evidence="1">
    <location>
        <begin position="41"/>
        <end position="102"/>
    </location>
</feature>
<proteinExistence type="predicted"/>
<comment type="caution">
    <text evidence="2">The sequence shown here is derived from an EMBL/GenBank/DDBJ whole genome shotgun (WGS) entry which is preliminary data.</text>
</comment>
<gene>
    <name evidence="2" type="ORF">NDU88_003495</name>
</gene>
<evidence type="ECO:0000313" key="2">
    <source>
        <dbReference type="EMBL" id="KAJ1171635.1"/>
    </source>
</evidence>
<name>A0AAV7T5G8_PLEWA</name>
<dbReference type="AlphaFoldDB" id="A0AAV7T5G8"/>
<keyword evidence="3" id="KW-1185">Reference proteome</keyword>
<organism evidence="2 3">
    <name type="scientific">Pleurodeles waltl</name>
    <name type="common">Iberian ribbed newt</name>
    <dbReference type="NCBI Taxonomy" id="8319"/>
    <lineage>
        <taxon>Eukaryota</taxon>
        <taxon>Metazoa</taxon>
        <taxon>Chordata</taxon>
        <taxon>Craniata</taxon>
        <taxon>Vertebrata</taxon>
        <taxon>Euteleostomi</taxon>
        <taxon>Amphibia</taxon>
        <taxon>Batrachia</taxon>
        <taxon>Caudata</taxon>
        <taxon>Salamandroidea</taxon>
        <taxon>Salamandridae</taxon>
        <taxon>Pleurodelinae</taxon>
        <taxon>Pleurodeles</taxon>
    </lineage>
</organism>
<feature type="compositionally biased region" description="Polar residues" evidence="1">
    <location>
        <begin position="68"/>
        <end position="94"/>
    </location>
</feature>
<evidence type="ECO:0000256" key="1">
    <source>
        <dbReference type="SAM" id="MobiDB-lite"/>
    </source>
</evidence>
<accession>A0AAV7T5G8</accession>
<evidence type="ECO:0000313" key="3">
    <source>
        <dbReference type="Proteomes" id="UP001066276"/>
    </source>
</evidence>
<sequence>MAWACRQRLRVGTLTIRPSWRALYRSMDSSVRLLVLPPFHSKQTGPLLKDPPQHLVSTMDKDKPNRPAASQTRMDQYTTGHEQAGSNVDKSPSSEGDLATII</sequence>
<protein>
    <submittedName>
        <fullName evidence="2">Uncharacterized protein</fullName>
    </submittedName>
</protein>